<dbReference type="AlphaFoldDB" id="A0A538T6S8"/>
<evidence type="ECO:0000313" key="3">
    <source>
        <dbReference type="Proteomes" id="UP000317716"/>
    </source>
</evidence>
<protein>
    <submittedName>
        <fullName evidence="2">Uncharacterized protein</fullName>
    </submittedName>
</protein>
<comment type="caution">
    <text evidence="2">The sequence shown here is derived from an EMBL/GenBank/DDBJ whole genome shotgun (WGS) entry which is preliminary data.</text>
</comment>
<evidence type="ECO:0000256" key="1">
    <source>
        <dbReference type="SAM" id="MobiDB-lite"/>
    </source>
</evidence>
<dbReference type="Proteomes" id="UP000317716">
    <property type="component" value="Unassembled WGS sequence"/>
</dbReference>
<feature type="region of interest" description="Disordered" evidence="1">
    <location>
        <begin position="128"/>
        <end position="163"/>
    </location>
</feature>
<name>A0A538T6S8_UNCEI</name>
<proteinExistence type="predicted"/>
<reference evidence="2 3" key="1">
    <citation type="journal article" date="2019" name="Nat. Microbiol.">
        <title>Mediterranean grassland soil C-N compound turnover is dependent on rainfall and depth, and is mediated by genomically divergent microorganisms.</title>
        <authorList>
            <person name="Diamond S."/>
            <person name="Andeer P.F."/>
            <person name="Li Z."/>
            <person name="Crits-Christoph A."/>
            <person name="Burstein D."/>
            <person name="Anantharaman K."/>
            <person name="Lane K.R."/>
            <person name="Thomas B.C."/>
            <person name="Pan C."/>
            <person name="Northen T.R."/>
            <person name="Banfield J.F."/>
        </authorList>
    </citation>
    <scope>NUCLEOTIDE SEQUENCE [LARGE SCALE GENOMIC DNA]</scope>
    <source>
        <strain evidence="2">WS_2</strain>
    </source>
</reference>
<evidence type="ECO:0000313" key="2">
    <source>
        <dbReference type="EMBL" id="TMQ59321.1"/>
    </source>
</evidence>
<sequence length="163" mass="18421">MRFESRVRQMWASIPFTSGFVIWADDMFLRLREYQLLDGEKSGLSVVNPALLTHPQPRKRFLEEHGFDPLAGIEDRITPLVMGWREFAPGPDSLVRDPGVLIARNINRQTSLPVVEFLPESASVRLLRKPAQARPPSGARPDRGRRRCGRCAAPPRGRRAARG</sequence>
<accession>A0A538T6S8</accession>
<gene>
    <name evidence="2" type="ORF">E6K72_01725</name>
</gene>
<organism evidence="2 3">
    <name type="scientific">Eiseniibacteriota bacterium</name>
    <dbReference type="NCBI Taxonomy" id="2212470"/>
    <lineage>
        <taxon>Bacteria</taxon>
        <taxon>Candidatus Eiseniibacteriota</taxon>
    </lineage>
</organism>
<dbReference type="EMBL" id="VBOS01000051">
    <property type="protein sequence ID" value="TMQ59321.1"/>
    <property type="molecule type" value="Genomic_DNA"/>
</dbReference>